<dbReference type="KEGG" id="sri:SELR_24730"/>
<accession>I0GTU4</accession>
<dbReference type="Pfam" id="PF18657">
    <property type="entry name" value="YDG"/>
    <property type="match status" value="8"/>
</dbReference>
<dbReference type="OrthoDB" id="1659784at2"/>
<feature type="domain" description="Filamentous haemagglutinin FhaB/tRNA nuclease CdiA-like TPS" evidence="2">
    <location>
        <begin position="29"/>
        <end position="143"/>
    </location>
</feature>
<dbReference type="InterPro" id="IPR008638">
    <property type="entry name" value="FhaB/CdiA-like_TPS"/>
</dbReference>
<gene>
    <name evidence="3" type="ordered locus">SELR_24730</name>
</gene>
<proteinExistence type="predicted"/>
<evidence type="ECO:0000313" key="4">
    <source>
        <dbReference type="Proteomes" id="UP000007887"/>
    </source>
</evidence>
<feature type="region of interest" description="Disordered" evidence="1">
    <location>
        <begin position="4395"/>
        <end position="4437"/>
    </location>
</feature>
<name>I0GTU4_SELRL</name>
<organism evidence="3 4">
    <name type="scientific">Selenomonas ruminantium subsp. lactilytica (strain NBRC 103574 / TAM6421)</name>
    <dbReference type="NCBI Taxonomy" id="927704"/>
    <lineage>
        <taxon>Bacteria</taxon>
        <taxon>Bacillati</taxon>
        <taxon>Bacillota</taxon>
        <taxon>Negativicutes</taxon>
        <taxon>Selenomonadales</taxon>
        <taxon>Selenomonadaceae</taxon>
        <taxon>Selenomonas</taxon>
    </lineage>
</organism>
<dbReference type="SMART" id="SM00912">
    <property type="entry name" value="Haemagg_act"/>
    <property type="match status" value="1"/>
</dbReference>
<dbReference type="EMBL" id="AP012292">
    <property type="protein sequence ID" value="BAL84181.1"/>
    <property type="molecule type" value="Genomic_DNA"/>
</dbReference>
<dbReference type="InterPro" id="IPR041248">
    <property type="entry name" value="YDG"/>
</dbReference>
<protein>
    <recommendedName>
        <fullName evidence="2">Filamentous haemagglutinin FhaB/tRNA nuclease CdiA-like TPS domain-containing protein</fullName>
    </recommendedName>
</protein>
<dbReference type="HOGENOM" id="CLU_000209_0_0_9"/>
<evidence type="ECO:0000313" key="3">
    <source>
        <dbReference type="EMBL" id="BAL84181.1"/>
    </source>
</evidence>
<evidence type="ECO:0000259" key="2">
    <source>
        <dbReference type="SMART" id="SM00912"/>
    </source>
</evidence>
<dbReference type="PATRIC" id="fig|927704.6.peg.2556"/>
<feature type="compositionally biased region" description="Acidic residues" evidence="1">
    <location>
        <begin position="4417"/>
        <end position="4426"/>
    </location>
</feature>
<dbReference type="RefSeq" id="WP_014425602.1">
    <property type="nucleotide sequence ID" value="NC_017068.1"/>
</dbReference>
<dbReference type="eggNOG" id="COG3210">
    <property type="taxonomic scope" value="Bacteria"/>
</dbReference>
<dbReference type="NCBIfam" id="TIGR01901">
    <property type="entry name" value="adhes_NPXG"/>
    <property type="match status" value="1"/>
</dbReference>
<dbReference type="Proteomes" id="UP000007887">
    <property type="component" value="Chromosome"/>
</dbReference>
<reference evidence="3 4" key="1">
    <citation type="submission" date="2011-10" db="EMBL/GenBank/DDBJ databases">
        <title>Whole genome sequence of Selenomonas ruminantium subsp. lactilytica TAM6421.</title>
        <authorList>
            <person name="Oguchi A."/>
            <person name="Ankai A."/>
            <person name="Kaneko J."/>
            <person name="Yamada-Narita S."/>
            <person name="Fukui S."/>
            <person name="Takahashi M."/>
            <person name="Onodera T."/>
            <person name="Kojima S."/>
            <person name="Fushimi T."/>
            <person name="Abe N."/>
            <person name="Kamio Y."/>
            <person name="Yamazaki S."/>
            <person name="Fujita N."/>
        </authorList>
    </citation>
    <scope>NUCLEOTIDE SEQUENCE [LARGE SCALE GENOMIC DNA]</scope>
    <source>
        <strain evidence="4">NBRC 103574 / TAM6421</strain>
    </source>
</reference>
<sequence>MERKIIEKKLAGQISLALITGMFSMIPVAYGAPVLDTSKNNTADVSSSGFTTEVVGKQTNNVVNWQDFSVAKGETVQFDADNPNTARNYMNIVTGEKQSQIDGAIKGGNDVYIVNSNGVIFGKDATVDVGSLYVSTTNAIDTTKINDFTANGTNPLLDTAASAAADIVNMGKVTADSVYVEGGNIKFMNTEDIIANKVTANAQGTVRFDHKAGVDTSKFTATNGNRDDYTLITTKDELQNINTNTTTLSGHYALGSNITNVGTFVPVGSSEQPFTGAFDGNYYSVSGININANKNTGYDYAGLFGYVAGSDTQHAKISNLGLVDANIKGKIVAGVLAGYIENTDIENVSVSGTSKLGHFGASFESVGGLIGKTGTGVKVNSVYVTGAEIFPEGSYAIGGIVGKTSGTVEITNSYTTNINFHDSTNSGGIVGQASDTTSISNVYTTATNITKTGGNPSSTYIIKDGEIVGGNNNTTNADATKASSYAFLGDSSSNDTWRIYEGDTLPLLRSFLKANGTVSVNYTYTRDGETTTHNSAEDTVWTYNGKTTTVNVTPSVGDSRNVTIRNQGIYNLFSSTQSGYDYIGNAIIVNPYQIKAGINETTEIRKVYDGTADASAAVGNLFKGTDGSIFEEDTGTVTLTHTVTNAPKFTTDAAGTQESPDVGVGKYVTASGTVTLTGDTYGNYELVDINDAENVGTVTDNVSSLSFSGTSKNGVIEQRELRIELKNATGIKREYNGETTVSDTYKPEAQIQIAADQSENGGLVDGQTVDTIGLTYADLANYVDKKSDNTYSPTKKAGSHLVEYAGIKLNDSTGKNYKLVNANNVPIYSAAIDGLDGSGVNASAGGALYGNGEITPKNISSTDFYWYKDGVKQTDPYKYYDGTSSYKAPLNYTVSNVGATGGMIEGDSLTFTVKGADFVTSATGTLDADKERTAEKTKNVKEAAGVLYTVAISGDSAANYTLDGAVINTSGTNTVIGPGTIKARTLNVVVNPTSYAEKVYDGTDAVKDSAGNTTFSFPGYLKYADSTDTSHHLLGDTDKSTISITGVYVKTGNDAAGKDVNYTQSTTGYSIADKNITYTAAVLENGQASDNYVFSTSNDNTATFEGKGKITPATITGVTFAKATKTYDGTEDVTNKVNNTAPLLANDRITINAVADNQNLGEAVNTIFDVDANGQLAEGSKILTGQYGTFVNGAFKANGNVQRQGTTVVDNKVAYTGLGNLLKNRNYVLADDLSTVAYGDGRINPLEITDGSWIKLDRNDKAITKVYDGNNNVAYGTVKAEDYLTSSKAYVQPADSTKKLDITLTVAGATYEDQHSDNSAAKDVTYKLSVTENGNYSIADSLKTDGYVLKTITDGGKITPKAITVTDDLLVDNNTDSSDGKITKVYDGIKNISAKGENLITIKDQLLTDMDSTYKPTNGITAEFNDKNAGSKTVNYTLALDGDTHNDYYFRNNTVDAPITEWTATGTIQKRTLSLSTTAVPSKEYDTKVDVKKDENFPSLATIDFGKDTTDNTDNNTVVQNDGFAISSLNGIYGYGSNDTDFKKNEDVYRDESGKASNKDVQYSGVLTALGDNAKNYEVQNTFYGKGIIRPSTITQDDFVFKLSDNITQVYSGSATVGEYGMEGDELDAFQRKWINDEASGINLPTGSFVSNSDPDSPAYKFKIDSATFDTADVAKNKTVTYTISINKNDLTNYDYNGPDTFTKSNTINSGEITARPVKATVVHETLTKNYDGGTDLYNGDNKAYSTDTATGTVLSKGDIINLTGLIKDKAGNVIGKNASTGQYTDPNAGDGNKSIEYTPAISGAGNNYKIVDSEGNELTNGKIVTTGNTIKPFGVELTVNKSITKDYDGTPSVAADTTRGVLQLGTNYDGLNSDDLQITENTGVYYDAANTKEDSNVNPDADHNPGTHVVRYTNLAIGNNNYYLADNEGNEITEINGTGVIKPCDLYGNYEFGIGDITKEYDKNTQLAYTGGEYNRDYSEAALKNYLTAPKVTANGKEVPLVFSLDLENTKYEGDGAVGEYTANLRLGISNDNYNYSFANVTINDQPAISDVPQDGVFYFDLTKDNAKITQRHVHVALNDSPLIKKTYDGTTNVEQSVAGNNNKIYMTDSTDFLEGDNVNVDWDNITAAYADENVGNNINVIYNVKLTGDDSDNYELHRYADNLADRTAITAADPLKGTGTITQRELTIDFVKDFHVYDTSADVTNAGDNLKFDNLAERDADFALDGAAKALITGTYTDANVSRAADGTVLDKGLSYEGLQTALADYAQRNNLAKNYSIAVNSVTYAVDDAKGIIVPKEITAPLKAVWQTGVDKVYDATTNLPVNTDADGVLTLQVDTDYDGVLKLQAGEKGYQYDSSSVGYVSKNQGDRALTYTVTGVNANQGNYQLSDAVVSDAVTTWQSTDTSRNVDGASVTGHISPLAINIIEEKDSKIYDGSTVVLDAKSKIHFSDEDQAIINADTDHVDYTVKADYKDKHATEGKTIDYTLTLTGNGNGNYVLGSDTAAITGNTAVGTTKGDIIRRKVYVEALDVDGIDKDYDGTTAMPENYSNAGRFKLKDADKNTGVVADDKDIVLNIDAIQGEYTNKHVGTHAINFTNFALQDNDTANDNITADYDLQTTSLTGSGTISPKALTVAINEAPTKEYDANSNLSDAYNTKDNLTLSGVVGDDNVNWQLISAGYANANADTGKEYSYSVSIDNADYKLSQGTDLPTITVAAGGQSGVIKAYDGVIEKRKVYVSLDAEPSIVKTYDGNTSVEQVVSDKIIVRDGDLLTSLDGTDLDRSKSAINARYDSKDAGNRTVTYDVVLSGDAAGNYEIHRLANFGTAEDGEYSTLEGTGVINKAVLTLDPLAVSKTYNGTNVIGDGTLATDDALTTDKLIFKGVNNESFTLTDAALAEVSGTYSDADVSWNGDEVAHKDVTYTGLSNALDVMNASDSTNSISKNYTIEDTASFTADQAKGKINPMMITSVTENWKPVIREYNADTDLNEVYDYTGGVKGEQLGINDILTLSATDPNGNPVTVSYTAAGAYDDKNVRNDHVLNYHINSVQRQVKDANNKPNFALSDAVMNSLVGQDVDSADENVLSTITVRQLNAEVLNTTGNSKVYDGTINADSSNFALDDDDIAVLTKDGILDKAEITANYINKHASANPGEITNYKQIYYTLSLDDNSGNYEVVTPQGFAWGDIEKRPVYVEPLNIDNIEKEYDGTTSMPAGYTNADHFQLAAADESSGIVTGDKDIQLNLADITGTYADSHVQRDAEGNVVAQDITFTGFALTDTLERNGGDLGDYYLVADDVITGSIKIQPRALTVGINAAPVKGYDATRNLSTEYDTPDNLTLSTDRILAGEEVNWQYIGGAYADANAAEGKEYSYTVSIDNLDYTLAQGADLPTIEISNKGQNGVITADDGVINPRKVYVSLADTPVIGKIYDGNTAVTQDVSNKIVVRDGDLLTDLDGTQLNRSNSVINARYDSKDAGDRTVTYDVVLSGEAAGNYEIHRLDNLGTDADGAYSTLEGTGVINKAVLTLTPLAVNKTYNGTAVVGDGTLADDDQLTADKLIFTGVNGESFTLSEAALAKVSGQYGSGSSANDFAADANVSWNGEEVAYKDVLYTGLSNALDVMNADDSTNSISKNYTIDNTAYFAAALAKGKIKPITITQAATENWKPVIREYNADTDLKEVYDYSDGSAGEQLGINDILKLTVTGMDGHDLTIDYEAVGNYDDKNVGGTHVLNYHINSVNTKVNDGSGNANYVLDTSVLEALAGKDLDSSAEGVYSVITPRQINADVVNAIGNRKIYDGTVVADTGNFVLDTDDQAVLAKDELLNKITITAYYDDKHASVAPEAADTNSKTITYTLGLSDESGNYEIATPVATAAGDIEQRKVYVEPVKVDGIDKVYDATTDMADNYTSSGRFKLAATGLVAGDSDIWLNTESIKGQYEDGHVHRNDDGTLATQQITFTNFTLQDVYTENDNSVNDYYVATTSLNGSGTITPAALTVDIVSAPVKAYDGETAISDIYASNTNVSLGGILDGDSVNVLINSAAYSDANAGTNKEYSYDIAIDNGDYELTQGAASPDITVTNYGQNGVITADDGVITPRVLTASVIGEMTKVYDGTTDGVENAEANISLSNYITKDKGNLGLTAVATYDNANAGISETSDELVNHTVSYTLSLGNSNYQLEDSVVEGTGTISRKGLNIVATPAAVFMGDEMPEFSGSVEGLVATDSTLADSFVFAPYETTTTSNPGYYEVYGWYSNRISGNLGLNYTFAQDAGNDTALTVNVIPSNDNPDTGISAGGDIYQQISHDMNSGFGDTGIAVIEYQDGQGNVVGTETINSGEIHGGNMGVSTDVDATSQGTKLATMGIVGNDIVNTEGVDAAGIAHVEVSDDGQVVNLEVNPLEDDGKEDKSVVQKKKSQIAIEGSDSDEDDEIEVEVKNEGVNVA</sequence>
<dbReference type="Gene3D" id="2.160.20.10">
    <property type="entry name" value="Single-stranded right-handed beta-helix, Pectin lyase-like"/>
    <property type="match status" value="1"/>
</dbReference>
<evidence type="ECO:0000256" key="1">
    <source>
        <dbReference type="SAM" id="MobiDB-lite"/>
    </source>
</evidence>
<dbReference type="InterPro" id="IPR012334">
    <property type="entry name" value="Pectin_lyas_fold"/>
</dbReference>